<dbReference type="SUPFAM" id="SSF51735">
    <property type="entry name" value="NAD(P)-binding Rossmann-fold domains"/>
    <property type="match status" value="1"/>
</dbReference>
<evidence type="ECO:0000259" key="5">
    <source>
        <dbReference type="Pfam" id="PF14748"/>
    </source>
</evidence>
<dbReference type="Pfam" id="PF03807">
    <property type="entry name" value="F420_oxidored"/>
    <property type="match status" value="1"/>
</dbReference>
<feature type="domain" description="Pyrroline-5-carboxylate reductase dimerisation" evidence="5">
    <location>
        <begin position="161"/>
        <end position="265"/>
    </location>
</feature>
<accession>A0A0W8E282</accession>
<dbReference type="AlphaFoldDB" id="A0A0W8E282"/>
<dbReference type="InterPro" id="IPR053790">
    <property type="entry name" value="P5CR-like_CS"/>
</dbReference>
<reference evidence="6" key="1">
    <citation type="journal article" date="2015" name="Proc. Natl. Acad. Sci. U.S.A.">
        <title>Networks of energetic and metabolic interactions define dynamics in microbial communities.</title>
        <authorList>
            <person name="Embree M."/>
            <person name="Liu J.K."/>
            <person name="Al-Bassam M.M."/>
            <person name="Zengler K."/>
        </authorList>
    </citation>
    <scope>NUCLEOTIDE SEQUENCE</scope>
</reference>
<dbReference type="Gene3D" id="1.10.3730.10">
    <property type="entry name" value="ProC C-terminal domain-like"/>
    <property type="match status" value="1"/>
</dbReference>
<sequence length="269" mass="28932">MGHSLGIIGCGKMAYAFLQGLKREEKQSFDTVYCTDIDLSRIELFSSEFSVQGEGLQELVKNSSLVVLAVKPQQVWQVLEQVKGSWSEGTLLVSIAAGIKTADLEKAVQSFVPVVRVMPNTPCLVGSGVCAVAGGSRTSEQDLELVRELLGNMGNALILDEKYMDAVTAVSGSGPAYAYLVLEAFINAGINIGLDAALSKRLVLDTFRGSIEMIDQSQEHPAALREQVCSPAGTTIAGVRQLEDNGLRKAFFDAVEKAYLRSIELGQLK</sequence>
<keyword evidence="3 6" id="KW-0560">Oxidoreductase</keyword>
<gene>
    <name evidence="6" type="ORF">ASZ90_019903</name>
</gene>
<dbReference type="PANTHER" id="PTHR11645">
    <property type="entry name" value="PYRROLINE-5-CARBOXYLATE REDUCTASE"/>
    <property type="match status" value="1"/>
</dbReference>
<comment type="caution">
    <text evidence="6">The sequence shown here is derived from an EMBL/GenBank/DDBJ whole genome shotgun (WGS) entry which is preliminary data.</text>
</comment>
<proteinExistence type="inferred from homology"/>
<dbReference type="NCBIfam" id="TIGR00112">
    <property type="entry name" value="proC"/>
    <property type="match status" value="1"/>
</dbReference>
<evidence type="ECO:0000259" key="4">
    <source>
        <dbReference type="Pfam" id="PF03807"/>
    </source>
</evidence>
<dbReference type="PANTHER" id="PTHR11645:SF0">
    <property type="entry name" value="PYRROLINE-5-CARBOXYLATE REDUCTASE 3"/>
    <property type="match status" value="1"/>
</dbReference>
<dbReference type="InterPro" id="IPR000304">
    <property type="entry name" value="Pyrroline-COOH_reductase"/>
</dbReference>
<dbReference type="InterPro" id="IPR036291">
    <property type="entry name" value="NAD(P)-bd_dom_sf"/>
</dbReference>
<organism evidence="6">
    <name type="scientific">hydrocarbon metagenome</name>
    <dbReference type="NCBI Taxonomy" id="938273"/>
    <lineage>
        <taxon>unclassified sequences</taxon>
        <taxon>metagenomes</taxon>
        <taxon>ecological metagenomes</taxon>
    </lineage>
</organism>
<dbReference type="InterPro" id="IPR008927">
    <property type="entry name" value="6-PGluconate_DH-like_C_sf"/>
</dbReference>
<dbReference type="InterPro" id="IPR028939">
    <property type="entry name" value="P5C_Rdtase_cat_N"/>
</dbReference>
<feature type="domain" description="Pyrroline-5-carboxylate reductase catalytic N-terminal" evidence="4">
    <location>
        <begin position="5"/>
        <end position="98"/>
    </location>
</feature>
<dbReference type="EMBL" id="LNQE01001913">
    <property type="protein sequence ID" value="KUG02709.1"/>
    <property type="molecule type" value="Genomic_DNA"/>
</dbReference>
<dbReference type="FunFam" id="1.10.3730.10:FF:000001">
    <property type="entry name" value="Pyrroline-5-carboxylate reductase"/>
    <property type="match status" value="1"/>
</dbReference>
<dbReference type="EC" id="1.5.1.2" evidence="6"/>
<protein>
    <submittedName>
        <fullName evidence="6">Pyrroline-5-carboxylate reductase</fullName>
        <ecNumber evidence="6">1.5.1.2</ecNumber>
    </submittedName>
</protein>
<name>A0A0W8E282_9ZZZZ</name>
<dbReference type="PIRSF" id="PIRSF000193">
    <property type="entry name" value="Pyrrol-5-carb_rd"/>
    <property type="match status" value="1"/>
</dbReference>
<comment type="similarity">
    <text evidence="1">Belongs to the pyrroline-5-carboxylate reductase family.</text>
</comment>
<dbReference type="GO" id="GO:0004735">
    <property type="term" value="F:pyrroline-5-carboxylate reductase activity"/>
    <property type="evidence" value="ECO:0007669"/>
    <property type="project" value="UniProtKB-EC"/>
</dbReference>
<evidence type="ECO:0000313" key="6">
    <source>
        <dbReference type="EMBL" id="KUG02709.1"/>
    </source>
</evidence>
<evidence type="ECO:0000256" key="2">
    <source>
        <dbReference type="ARBA" id="ARBA00022857"/>
    </source>
</evidence>
<dbReference type="HAMAP" id="MF_01925">
    <property type="entry name" value="P5C_reductase"/>
    <property type="match status" value="1"/>
</dbReference>
<evidence type="ECO:0000256" key="1">
    <source>
        <dbReference type="ARBA" id="ARBA00005525"/>
    </source>
</evidence>
<dbReference type="SUPFAM" id="SSF48179">
    <property type="entry name" value="6-phosphogluconate dehydrogenase C-terminal domain-like"/>
    <property type="match status" value="1"/>
</dbReference>
<dbReference type="PROSITE" id="PS00521">
    <property type="entry name" value="P5CR"/>
    <property type="match status" value="1"/>
</dbReference>
<evidence type="ECO:0000256" key="3">
    <source>
        <dbReference type="ARBA" id="ARBA00023002"/>
    </source>
</evidence>
<dbReference type="Pfam" id="PF14748">
    <property type="entry name" value="P5CR_dimer"/>
    <property type="match status" value="1"/>
</dbReference>
<dbReference type="Gene3D" id="3.40.50.720">
    <property type="entry name" value="NAD(P)-binding Rossmann-like Domain"/>
    <property type="match status" value="1"/>
</dbReference>
<dbReference type="GO" id="GO:0055129">
    <property type="term" value="P:L-proline biosynthetic process"/>
    <property type="evidence" value="ECO:0007669"/>
    <property type="project" value="TreeGrafter"/>
</dbReference>
<dbReference type="InterPro" id="IPR029036">
    <property type="entry name" value="P5CR_dimer"/>
</dbReference>
<keyword evidence="2" id="KW-0521">NADP</keyword>